<dbReference type="Proteomes" id="UP000008281">
    <property type="component" value="Unassembled WGS sequence"/>
</dbReference>
<dbReference type="InterPro" id="IPR042231">
    <property type="entry name" value="Cho/carn_acyl_trans_2"/>
</dbReference>
<feature type="compositionally biased region" description="Polar residues" evidence="4">
    <location>
        <begin position="54"/>
        <end position="63"/>
    </location>
</feature>
<evidence type="ECO:0000313" key="6">
    <source>
        <dbReference type="EMBL" id="EFO88025.1"/>
    </source>
</evidence>
<dbReference type="InterPro" id="IPR023213">
    <property type="entry name" value="CAT-like_dom_sf"/>
</dbReference>
<name>E3N6C1_CAERE</name>
<feature type="domain" description="Choline/carnitine acyltransferase" evidence="5">
    <location>
        <begin position="78"/>
        <end position="258"/>
    </location>
</feature>
<gene>
    <name evidence="6" type="ORF">CRE_05150</name>
</gene>
<dbReference type="EMBL" id="DS268539">
    <property type="protein sequence ID" value="EFO88025.1"/>
    <property type="molecule type" value="Genomic_DNA"/>
</dbReference>
<keyword evidence="7" id="KW-1185">Reference proteome</keyword>
<dbReference type="GO" id="GO:0009437">
    <property type="term" value="P:carnitine metabolic process"/>
    <property type="evidence" value="ECO:0007669"/>
    <property type="project" value="TreeGrafter"/>
</dbReference>
<keyword evidence="2" id="KW-0808">Transferase</keyword>
<reference evidence="6" key="1">
    <citation type="submission" date="2007-07" db="EMBL/GenBank/DDBJ databases">
        <title>PCAP assembly of the Caenorhabditis remanei genome.</title>
        <authorList>
            <consortium name="The Caenorhabditis remanei Sequencing Consortium"/>
            <person name="Wilson R.K."/>
        </authorList>
    </citation>
    <scope>NUCLEOTIDE SEQUENCE [LARGE SCALE GENOMIC DNA]</scope>
    <source>
        <strain evidence="6">PB4641</strain>
    </source>
</reference>
<dbReference type="CTD" id="9808256"/>
<dbReference type="PANTHER" id="PTHR22589:SF31">
    <property type="entry name" value="CARNITINE O-PALMITOYLTRANSFERASE"/>
    <property type="match status" value="1"/>
</dbReference>
<dbReference type="InParanoid" id="E3N6C1"/>
<dbReference type="Gene3D" id="3.30.559.70">
    <property type="entry name" value="Choline/Carnitine o-acyltransferase, domain 2"/>
    <property type="match status" value="1"/>
</dbReference>
<dbReference type="GeneID" id="9808256"/>
<evidence type="ECO:0000313" key="7">
    <source>
        <dbReference type="Proteomes" id="UP000008281"/>
    </source>
</evidence>
<dbReference type="RefSeq" id="XP_003096056.2">
    <property type="nucleotide sequence ID" value="XM_003096008.2"/>
</dbReference>
<evidence type="ECO:0000256" key="3">
    <source>
        <dbReference type="ARBA" id="ARBA00023315"/>
    </source>
</evidence>
<evidence type="ECO:0000256" key="4">
    <source>
        <dbReference type="SAM" id="MobiDB-lite"/>
    </source>
</evidence>
<dbReference type="STRING" id="31234.E3N6C1"/>
<evidence type="ECO:0000256" key="2">
    <source>
        <dbReference type="ARBA" id="ARBA00022679"/>
    </source>
</evidence>
<accession>E3N6C1</accession>
<dbReference type="eggNOG" id="KOG3716">
    <property type="taxonomic scope" value="Eukaryota"/>
</dbReference>
<dbReference type="Gene3D" id="3.30.559.10">
    <property type="entry name" value="Chloramphenicol acetyltransferase-like domain"/>
    <property type="match status" value="1"/>
</dbReference>
<dbReference type="GO" id="GO:0006631">
    <property type="term" value="P:fatty acid metabolic process"/>
    <property type="evidence" value="ECO:0007669"/>
    <property type="project" value="TreeGrafter"/>
</dbReference>
<keyword evidence="3" id="KW-0012">Acyltransferase</keyword>
<dbReference type="InterPro" id="IPR039551">
    <property type="entry name" value="Cho/carn_acyl_trans"/>
</dbReference>
<comment type="similarity">
    <text evidence="1">Belongs to the carnitine/choline acetyltransferase family.</text>
</comment>
<dbReference type="OrthoDB" id="5871712at2759"/>
<dbReference type="InterPro" id="IPR000542">
    <property type="entry name" value="Carn_acyl_trans"/>
</dbReference>
<dbReference type="OMA" id="MEYDILR"/>
<feature type="region of interest" description="Disordered" evidence="4">
    <location>
        <begin position="1"/>
        <end position="24"/>
    </location>
</feature>
<dbReference type="GO" id="GO:0005739">
    <property type="term" value="C:mitochondrion"/>
    <property type="evidence" value="ECO:0007669"/>
    <property type="project" value="TreeGrafter"/>
</dbReference>
<protein>
    <recommendedName>
        <fullName evidence="5">Choline/carnitine acyltransferase domain-containing protein</fullName>
    </recommendedName>
</protein>
<evidence type="ECO:0000256" key="1">
    <source>
        <dbReference type="ARBA" id="ARBA00005232"/>
    </source>
</evidence>
<sequence>MVISAKASSSLSPEHSSGSSSSNCFVSRSKLFLNIKDGCTSHPENQSRKPRNSGLASCTSSQKRGPMLHSFQGALPRLPLPNLDKTMRKHLLSMKPILSHDEYQELEFFSERFRKGVGRRLQRYLTLKSWFSSNYVTDWWEEFVYMRQRSPIMINSNYYRFDTLNEHPTKNQAARAANLTYTSLQFRRMVDRQEVSPFSPRTKVPFCTMQYEKLFNTCRVPGEEVDRLLHWDDAKHVAVYCRGVWFKLVVHNGKLIKNAHF</sequence>
<dbReference type="SUPFAM" id="SSF52777">
    <property type="entry name" value="CoA-dependent acyltransferases"/>
    <property type="match status" value="1"/>
</dbReference>
<dbReference type="HOGENOM" id="CLU_1066480_0_0_1"/>
<organism evidence="7">
    <name type="scientific">Caenorhabditis remanei</name>
    <name type="common">Caenorhabditis vulgaris</name>
    <dbReference type="NCBI Taxonomy" id="31234"/>
    <lineage>
        <taxon>Eukaryota</taxon>
        <taxon>Metazoa</taxon>
        <taxon>Ecdysozoa</taxon>
        <taxon>Nematoda</taxon>
        <taxon>Chromadorea</taxon>
        <taxon>Rhabditida</taxon>
        <taxon>Rhabditina</taxon>
        <taxon>Rhabditomorpha</taxon>
        <taxon>Rhabditoidea</taxon>
        <taxon>Rhabditidae</taxon>
        <taxon>Peloderinae</taxon>
        <taxon>Caenorhabditis</taxon>
    </lineage>
</organism>
<dbReference type="PANTHER" id="PTHR22589">
    <property type="entry name" value="CARNITINE O-ACYLTRANSFERASE"/>
    <property type="match status" value="1"/>
</dbReference>
<feature type="region of interest" description="Disordered" evidence="4">
    <location>
        <begin position="41"/>
        <end position="63"/>
    </location>
</feature>
<dbReference type="AlphaFoldDB" id="E3N6C1"/>
<proteinExistence type="inferred from homology"/>
<dbReference type="KEGG" id="crq:GCK72_022738"/>
<evidence type="ECO:0000259" key="5">
    <source>
        <dbReference type="Pfam" id="PF00755"/>
    </source>
</evidence>
<dbReference type="Pfam" id="PF00755">
    <property type="entry name" value="Carn_acyltransf"/>
    <property type="match status" value="1"/>
</dbReference>
<dbReference type="GO" id="GO:0004095">
    <property type="term" value="F:carnitine O-palmitoyltransferase activity"/>
    <property type="evidence" value="ECO:0007669"/>
    <property type="project" value="TreeGrafter"/>
</dbReference>